<reference evidence="4" key="1">
    <citation type="submission" date="2020-10" db="EMBL/GenBank/DDBJ databases">
        <authorList>
            <person name="Gilroy R."/>
        </authorList>
    </citation>
    <scope>NUCLEOTIDE SEQUENCE</scope>
    <source>
        <strain evidence="4">B3-4054</strain>
    </source>
</reference>
<dbReference type="EMBL" id="JADIMS010000071">
    <property type="protein sequence ID" value="MBO8450334.1"/>
    <property type="molecule type" value="Genomic_DNA"/>
</dbReference>
<feature type="repeat" description="ANK" evidence="3">
    <location>
        <begin position="259"/>
        <end position="291"/>
    </location>
</feature>
<name>A0A9D9EMR8_9SPIR</name>
<feature type="repeat" description="ANK" evidence="3">
    <location>
        <begin position="172"/>
        <end position="204"/>
    </location>
</feature>
<evidence type="ECO:0000313" key="5">
    <source>
        <dbReference type="Proteomes" id="UP000823616"/>
    </source>
</evidence>
<evidence type="ECO:0000313" key="4">
    <source>
        <dbReference type="EMBL" id="MBO8450334.1"/>
    </source>
</evidence>
<dbReference type="PANTHER" id="PTHR24198">
    <property type="entry name" value="ANKYRIN REPEAT AND PROTEIN KINASE DOMAIN-CONTAINING PROTEIN"/>
    <property type="match status" value="1"/>
</dbReference>
<feature type="repeat" description="ANK" evidence="3">
    <location>
        <begin position="75"/>
        <end position="107"/>
    </location>
</feature>
<reference evidence="4" key="2">
    <citation type="journal article" date="2021" name="PeerJ">
        <title>Extensive microbial diversity within the chicken gut microbiome revealed by metagenomics and culture.</title>
        <authorList>
            <person name="Gilroy R."/>
            <person name="Ravi A."/>
            <person name="Getino M."/>
            <person name="Pursley I."/>
            <person name="Horton D.L."/>
            <person name="Alikhan N.F."/>
            <person name="Baker D."/>
            <person name="Gharbi K."/>
            <person name="Hall N."/>
            <person name="Watson M."/>
            <person name="Adriaenssens E.M."/>
            <person name="Foster-Nyarko E."/>
            <person name="Jarju S."/>
            <person name="Secka A."/>
            <person name="Antonio M."/>
            <person name="Oren A."/>
            <person name="Chaudhuri R.R."/>
            <person name="La Ragione R."/>
            <person name="Hildebrand F."/>
            <person name="Pallen M.J."/>
        </authorList>
    </citation>
    <scope>NUCLEOTIDE SEQUENCE</scope>
    <source>
        <strain evidence="4">B3-4054</strain>
    </source>
</reference>
<evidence type="ECO:0000256" key="2">
    <source>
        <dbReference type="ARBA" id="ARBA00023043"/>
    </source>
</evidence>
<dbReference type="InterPro" id="IPR002110">
    <property type="entry name" value="Ankyrin_rpt"/>
</dbReference>
<proteinExistence type="predicted"/>
<dbReference type="Pfam" id="PF13857">
    <property type="entry name" value="Ank_5"/>
    <property type="match status" value="2"/>
</dbReference>
<dbReference type="AlphaFoldDB" id="A0A9D9EMR8"/>
<keyword evidence="1" id="KW-0677">Repeat</keyword>
<dbReference type="PANTHER" id="PTHR24198:SF165">
    <property type="entry name" value="ANKYRIN REPEAT-CONTAINING PROTEIN-RELATED"/>
    <property type="match status" value="1"/>
</dbReference>
<accession>A0A9D9EMR8</accession>
<feature type="repeat" description="ANK" evidence="3">
    <location>
        <begin position="457"/>
        <end position="490"/>
    </location>
</feature>
<dbReference type="SMART" id="SM00248">
    <property type="entry name" value="ANK"/>
    <property type="match status" value="20"/>
</dbReference>
<protein>
    <submittedName>
        <fullName evidence="4">Ankyrin repeat domain-containing protein</fullName>
    </submittedName>
</protein>
<feature type="repeat" description="ANK" evidence="3">
    <location>
        <begin position="292"/>
        <end position="324"/>
    </location>
</feature>
<comment type="caution">
    <text evidence="4">The sequence shown here is derived from an EMBL/GenBank/DDBJ whole genome shotgun (WGS) entry which is preliminary data.</text>
</comment>
<organism evidence="4 5">
    <name type="scientific">Candidatus Avitreponema avistercoris</name>
    <dbReference type="NCBI Taxonomy" id="2840705"/>
    <lineage>
        <taxon>Bacteria</taxon>
        <taxon>Pseudomonadati</taxon>
        <taxon>Spirochaetota</taxon>
        <taxon>Spirochaetia</taxon>
        <taxon>Spirochaetales</taxon>
        <taxon>Candidatus Avitreponema</taxon>
    </lineage>
</organism>
<feature type="repeat" description="ANK" evidence="3">
    <location>
        <begin position="793"/>
        <end position="826"/>
    </location>
</feature>
<dbReference type="Gene3D" id="1.25.40.20">
    <property type="entry name" value="Ankyrin repeat-containing domain"/>
    <property type="match status" value="7"/>
</dbReference>
<feature type="repeat" description="ANK" evidence="3">
    <location>
        <begin position="325"/>
        <end position="358"/>
    </location>
</feature>
<evidence type="ECO:0000256" key="3">
    <source>
        <dbReference type="PROSITE-ProRule" id="PRU00023"/>
    </source>
</evidence>
<feature type="repeat" description="ANK" evidence="3">
    <location>
        <begin position="827"/>
        <end position="859"/>
    </location>
</feature>
<dbReference type="Proteomes" id="UP000823616">
    <property type="component" value="Unassembled WGS sequence"/>
</dbReference>
<gene>
    <name evidence="4" type="ORF">IAA96_04430</name>
</gene>
<feature type="repeat" description="ANK" evidence="3">
    <location>
        <begin position="491"/>
        <end position="523"/>
    </location>
</feature>
<dbReference type="SUPFAM" id="SSF48403">
    <property type="entry name" value="Ankyrin repeat"/>
    <property type="match status" value="3"/>
</dbReference>
<dbReference type="PROSITE" id="PS50297">
    <property type="entry name" value="ANK_REP_REGION"/>
    <property type="match status" value="12"/>
</dbReference>
<dbReference type="PROSITE" id="PS51257">
    <property type="entry name" value="PROKAR_LIPOPROTEIN"/>
    <property type="match status" value="1"/>
</dbReference>
<feature type="repeat" description="ANK" evidence="3">
    <location>
        <begin position="664"/>
        <end position="696"/>
    </location>
</feature>
<keyword evidence="2 3" id="KW-0040">ANK repeat</keyword>
<feature type="repeat" description="ANK" evidence="3">
    <location>
        <begin position="359"/>
        <end position="392"/>
    </location>
</feature>
<dbReference type="PRINTS" id="PR01415">
    <property type="entry name" value="ANKYRIN"/>
</dbReference>
<evidence type="ECO:0000256" key="1">
    <source>
        <dbReference type="ARBA" id="ARBA00022737"/>
    </source>
</evidence>
<dbReference type="InterPro" id="IPR036770">
    <property type="entry name" value="Ankyrin_rpt-contain_sf"/>
</dbReference>
<feature type="repeat" description="ANK" evidence="3">
    <location>
        <begin position="730"/>
        <end position="762"/>
    </location>
</feature>
<dbReference type="PROSITE" id="PS50088">
    <property type="entry name" value="ANK_REPEAT"/>
    <property type="match status" value="13"/>
</dbReference>
<dbReference type="Pfam" id="PF12796">
    <property type="entry name" value="Ank_2"/>
    <property type="match status" value="6"/>
</dbReference>
<feature type="repeat" description="ANK" evidence="3">
    <location>
        <begin position="555"/>
        <end position="587"/>
    </location>
</feature>
<sequence>MNTNHNRQDAFPLRIFTAAAVFLAAAILLSCGSVPETTDTAVYDDSLTGLLSSGKIDELKRRLTETDSVNQTNGEGQTLLHLAALRNDGGLVEFLLTLNPDTEIRDNAGNTPFAAAAENGCWQAAAALAAGDAYLFAKNNGGLSVYDLAETAGTEGLDAVLSVQTAEQQDAMGRTALHLAAAGLNTAAAEILAGRSANLSVRDLYGKTALDYAYENPGDERAAEIASLLLLSGAEPVHGKFSYFETAVLKRNLSMRFHDGETPLHIAAGTGACGFVRYLIDHGAQINAKDAASSSPLHEAVRSGETACARMLIEAGADVNARDSSGNTPLHLVMPAETRRSMFDLLLGAGANPNLKDVYGETPLHIAARITMSRDIIQRLVDAGADLNERNKKGNTPLTLSIERSQIQQANFFVTLGSDIHAETIDESTAFTKALESGLPMTQAVLMKENIHSRDSAGRTPLHIAVTEQAPAEIIQYILSLGADVNAHDKNGNTALHTAAAGNFKQNGEILLAAGADVFSPNVAGESVLHIALTRLEGREDWILNSDIIKSADGAGNTPLHFAAQWNLVSVIPQILEKGGDINARNSSGETPLFNAARADSPEMIAALLSANHGPAADLNARNFLGDSVLYSGIRWHARNSVSMLIDTDVRTNNRRLLNAKNLAGRTVMHEAAASGDSELLRMVLQAGADVNAADETGATPLMDAVNADNFTAVEMLLAYHASPMIQNMYGLNAFHVAAMQAGEDVIILLREAGADPMSRDAYGKTPLAFAFKRGPEILNAVLYGVRTVADSDGNTPLHLAVEENAPESVFAALLERGFPLDYRNRQGITALQLALNNGNEAAMRILLAAGADPFLTDAEGASVVSIVLSEKTACVPLLSEYAAERTDARGDGLLHYAARVSSPEVVQQIRQTRRTDPYARNIEGETPADVAARWKRPDIQALLQ</sequence>